<organism evidence="1 2">
    <name type="scientific">Sphingobium yanoikuyae</name>
    <name type="common">Sphingomonas yanoikuyae</name>
    <dbReference type="NCBI Taxonomy" id="13690"/>
    <lineage>
        <taxon>Bacteria</taxon>
        <taxon>Pseudomonadati</taxon>
        <taxon>Pseudomonadota</taxon>
        <taxon>Alphaproteobacteria</taxon>
        <taxon>Sphingomonadales</taxon>
        <taxon>Sphingomonadaceae</taxon>
        <taxon>Sphingobium</taxon>
    </lineage>
</organism>
<protein>
    <submittedName>
        <fullName evidence="1">Uncharacterized protein</fullName>
    </submittedName>
</protein>
<dbReference type="Proteomes" id="UP000037029">
    <property type="component" value="Chromosome"/>
</dbReference>
<evidence type="ECO:0000313" key="2">
    <source>
        <dbReference type="Proteomes" id="UP000037029"/>
    </source>
</evidence>
<name>A0A0J9CXM0_SPHYA</name>
<proteinExistence type="predicted"/>
<dbReference type="RefSeq" id="WP_048939053.1">
    <property type="nucleotide sequence ID" value="NZ_CP020925.1"/>
</dbReference>
<gene>
    <name evidence="1" type="ORF">BV87_19650</name>
</gene>
<dbReference type="AlphaFoldDB" id="A0A0J9CXM0"/>
<evidence type="ECO:0000313" key="1">
    <source>
        <dbReference type="EMBL" id="ATP20373.1"/>
    </source>
</evidence>
<sequence length="130" mass="13632">MSPFEQSVADAIEDGRLALDAKVGLGTIRQVERDTLAMLLEAVAGPGVELRTKATIAATRASEAVHELLLFAREGNQMASTAFSISVAGNLADAIRLAIDAQGGPDDDEEAQFYAAVARYLDGPTAQQGE</sequence>
<reference evidence="1 2" key="1">
    <citation type="submission" date="2017-04" db="EMBL/GenBank/DDBJ databases">
        <title>Characterization, genome and methylation analysis of a phthalic acid esters degrading strain Sphingobium yanoikuyae SHJ.</title>
        <authorList>
            <person name="Feng L."/>
        </authorList>
    </citation>
    <scope>NUCLEOTIDE SEQUENCE [LARGE SCALE GENOMIC DNA]</scope>
    <source>
        <strain evidence="1 2">SHJ</strain>
    </source>
</reference>
<accession>A0A0J9CXM0</accession>
<dbReference type="EMBL" id="CP020925">
    <property type="protein sequence ID" value="ATP20373.1"/>
    <property type="molecule type" value="Genomic_DNA"/>
</dbReference>